<dbReference type="Proteomes" id="UP000707356">
    <property type="component" value="Unassembled WGS sequence"/>
</dbReference>
<feature type="compositionally biased region" description="Basic and acidic residues" evidence="1">
    <location>
        <begin position="286"/>
        <end position="306"/>
    </location>
</feature>
<evidence type="ECO:0000313" key="5">
    <source>
        <dbReference type="Proteomes" id="UP000707356"/>
    </source>
</evidence>
<dbReference type="InterPro" id="IPR019060">
    <property type="entry name" value="DUF2382"/>
</dbReference>
<dbReference type="NCBIfam" id="TIGR02271">
    <property type="entry name" value="YsnF/AvaK domain"/>
    <property type="match status" value="1"/>
</dbReference>
<reference evidence="4" key="2">
    <citation type="journal article" date="2022" name="Microbiol. Resour. Announc.">
        <title>Metagenome Sequencing to Explore Phylogenomics of Terrestrial Cyanobacteria.</title>
        <authorList>
            <person name="Ward R.D."/>
            <person name="Stajich J.E."/>
            <person name="Johansen J.R."/>
            <person name="Huntemann M."/>
            <person name="Clum A."/>
            <person name="Foster B."/>
            <person name="Foster B."/>
            <person name="Roux S."/>
            <person name="Palaniappan K."/>
            <person name="Varghese N."/>
            <person name="Mukherjee S."/>
            <person name="Reddy T.B.K."/>
            <person name="Daum C."/>
            <person name="Copeland A."/>
            <person name="Chen I.A."/>
            <person name="Ivanova N.N."/>
            <person name="Kyrpides N.C."/>
            <person name="Shapiro N."/>
            <person name="Eloe-Fadrosh E.A."/>
            <person name="Pietrasiak N."/>
        </authorList>
    </citation>
    <scope>NUCLEOTIDE SEQUENCE</scope>
    <source>
        <strain evidence="4">GSE-TBD4-15B</strain>
    </source>
</reference>
<gene>
    <name evidence="4" type="ORF">KME07_08210</name>
</gene>
<dbReference type="EMBL" id="JAHHHV010000042">
    <property type="protein sequence ID" value="MBW4465409.1"/>
    <property type="molecule type" value="Genomic_DNA"/>
</dbReference>
<accession>A0A951P9R2</accession>
<proteinExistence type="predicted"/>
<dbReference type="GO" id="GO:0019684">
    <property type="term" value="P:photosynthesis, light reaction"/>
    <property type="evidence" value="ECO:0007669"/>
    <property type="project" value="InterPro"/>
</dbReference>
<feature type="region of interest" description="Disordered" evidence="1">
    <location>
        <begin position="272"/>
        <end position="306"/>
    </location>
</feature>
<evidence type="ECO:0000256" key="1">
    <source>
        <dbReference type="SAM" id="MobiDB-lite"/>
    </source>
</evidence>
<protein>
    <submittedName>
        <fullName evidence="4">DUF2382 domain-containing protein</fullName>
    </submittedName>
</protein>
<dbReference type="Pfam" id="PF05239">
    <property type="entry name" value="PRC"/>
    <property type="match status" value="1"/>
</dbReference>
<reference evidence="4" key="1">
    <citation type="submission" date="2021-05" db="EMBL/GenBank/DDBJ databases">
        <authorList>
            <person name="Pietrasiak N."/>
            <person name="Ward R."/>
            <person name="Stajich J.E."/>
            <person name="Kurbessoian T."/>
        </authorList>
    </citation>
    <scope>NUCLEOTIDE SEQUENCE</scope>
    <source>
        <strain evidence="4">GSE-TBD4-15B</strain>
    </source>
</reference>
<sequence>MTLHKIKDFYPDYNEQFGDHDLLSFSLYAGQNRDKVGSVDNLLVDDEGRFRYLVVNTGAWIFGKKVLMPIGQAQFDYNEKRVYATRLTREQVEDLPEYNPDQVLNYDYEEQVRGSYRSGVAGNASGSAGLGSTAMSNRPLETGQSLEQDVDVAAIANQRSYTQNDYRYDYDPDLYELGEQNETLKLYEERLVAGKTRQKSGDVTVGKRTETEKQRVSVPVEKERVVVEHVTPTDSAVASGTTPFQEGEVMRVEVYEETPDIRKETFVREEVRVRKETETSSVESDGTIRKERLDVDRSGDTNVLDR</sequence>
<feature type="domain" description="DUF2382" evidence="3">
    <location>
        <begin position="184"/>
        <end position="295"/>
    </location>
</feature>
<dbReference type="InterPro" id="IPR011033">
    <property type="entry name" value="PRC_barrel-like_sf"/>
</dbReference>
<dbReference type="Pfam" id="PF09557">
    <property type="entry name" value="DUF2382"/>
    <property type="match status" value="1"/>
</dbReference>
<dbReference type="GO" id="GO:0030077">
    <property type="term" value="C:plasma membrane light-harvesting complex"/>
    <property type="evidence" value="ECO:0007669"/>
    <property type="project" value="InterPro"/>
</dbReference>
<evidence type="ECO:0000259" key="3">
    <source>
        <dbReference type="Pfam" id="PF09557"/>
    </source>
</evidence>
<organism evidence="4 5">
    <name type="scientific">Pegethrix bostrychoides GSE-TBD4-15B</name>
    <dbReference type="NCBI Taxonomy" id="2839662"/>
    <lineage>
        <taxon>Bacteria</taxon>
        <taxon>Bacillati</taxon>
        <taxon>Cyanobacteriota</taxon>
        <taxon>Cyanophyceae</taxon>
        <taxon>Oculatellales</taxon>
        <taxon>Oculatellaceae</taxon>
        <taxon>Pegethrix</taxon>
    </lineage>
</organism>
<dbReference type="InterPro" id="IPR052967">
    <property type="entry name" value="Stress_Response_Assoc"/>
</dbReference>
<dbReference type="Gene3D" id="3.90.50.10">
    <property type="entry name" value="Photosynthetic Reaction Center, subunit H, domain 2"/>
    <property type="match status" value="1"/>
</dbReference>
<evidence type="ECO:0000259" key="2">
    <source>
        <dbReference type="Pfam" id="PF05239"/>
    </source>
</evidence>
<evidence type="ECO:0000313" key="4">
    <source>
        <dbReference type="EMBL" id="MBW4465409.1"/>
    </source>
</evidence>
<comment type="caution">
    <text evidence="4">The sequence shown here is derived from an EMBL/GenBank/DDBJ whole genome shotgun (WGS) entry which is preliminary data.</text>
</comment>
<feature type="domain" description="PRC-barrel" evidence="2">
    <location>
        <begin position="15"/>
        <end position="85"/>
    </location>
</feature>
<dbReference type="PANTHER" id="PTHR38463">
    <property type="entry name" value="STRESS RESPONSE PROTEIN YSNF"/>
    <property type="match status" value="1"/>
</dbReference>
<dbReference type="InterPro" id="IPR027275">
    <property type="entry name" value="PRC-brl_dom"/>
</dbReference>
<dbReference type="SUPFAM" id="SSF50346">
    <property type="entry name" value="PRC-barrel domain"/>
    <property type="match status" value="1"/>
</dbReference>
<name>A0A951P9R2_9CYAN</name>
<dbReference type="AlphaFoldDB" id="A0A951P9R2"/>
<dbReference type="PANTHER" id="PTHR38463:SF1">
    <property type="entry name" value="STRESS RESPONSE PROTEIN YSNF"/>
    <property type="match status" value="1"/>
</dbReference>
<dbReference type="InterPro" id="IPR014747">
    <property type="entry name" value="Bac_photo_RC_H_C"/>
</dbReference>